<protein>
    <submittedName>
        <fullName evidence="3">Uncharacterized protein</fullName>
    </submittedName>
</protein>
<proteinExistence type="predicted"/>
<keyword evidence="4" id="KW-1185">Reference proteome</keyword>
<evidence type="ECO:0000313" key="4">
    <source>
        <dbReference type="Proteomes" id="UP001516023"/>
    </source>
</evidence>
<evidence type="ECO:0000313" key="3">
    <source>
        <dbReference type="EMBL" id="KAL3780061.1"/>
    </source>
</evidence>
<evidence type="ECO:0000256" key="2">
    <source>
        <dbReference type="SAM" id="Phobius"/>
    </source>
</evidence>
<dbReference type="Proteomes" id="UP001516023">
    <property type="component" value="Unassembled WGS sequence"/>
</dbReference>
<feature type="compositionally biased region" description="Basic and acidic residues" evidence="1">
    <location>
        <begin position="14"/>
        <end position="25"/>
    </location>
</feature>
<feature type="transmembrane region" description="Helical" evidence="2">
    <location>
        <begin position="32"/>
        <end position="53"/>
    </location>
</feature>
<reference evidence="3 4" key="1">
    <citation type="journal article" date="2020" name="G3 (Bethesda)">
        <title>Improved Reference Genome for Cyclotella cryptica CCMP332, a Model for Cell Wall Morphogenesis, Salinity Adaptation, and Lipid Production in Diatoms (Bacillariophyta).</title>
        <authorList>
            <person name="Roberts W.R."/>
            <person name="Downey K.M."/>
            <person name="Ruck E.C."/>
            <person name="Traller J.C."/>
            <person name="Alverson A.J."/>
        </authorList>
    </citation>
    <scope>NUCLEOTIDE SEQUENCE [LARGE SCALE GENOMIC DNA]</scope>
    <source>
        <strain evidence="3 4">CCMP332</strain>
    </source>
</reference>
<accession>A0ABD3NXT5</accession>
<dbReference type="AlphaFoldDB" id="A0ABD3NXT5"/>
<organism evidence="3 4">
    <name type="scientific">Cyclotella cryptica</name>
    <dbReference type="NCBI Taxonomy" id="29204"/>
    <lineage>
        <taxon>Eukaryota</taxon>
        <taxon>Sar</taxon>
        <taxon>Stramenopiles</taxon>
        <taxon>Ochrophyta</taxon>
        <taxon>Bacillariophyta</taxon>
        <taxon>Coscinodiscophyceae</taxon>
        <taxon>Thalassiosirophycidae</taxon>
        <taxon>Stephanodiscales</taxon>
        <taxon>Stephanodiscaceae</taxon>
        <taxon>Cyclotella</taxon>
    </lineage>
</organism>
<keyword evidence="2" id="KW-0472">Membrane</keyword>
<comment type="caution">
    <text evidence="3">The sequence shown here is derived from an EMBL/GenBank/DDBJ whole genome shotgun (WGS) entry which is preliminary data.</text>
</comment>
<keyword evidence="2" id="KW-1133">Transmembrane helix</keyword>
<feature type="region of interest" description="Disordered" evidence="1">
    <location>
        <begin position="1"/>
        <end position="26"/>
    </location>
</feature>
<keyword evidence="2" id="KW-0812">Transmembrane</keyword>
<gene>
    <name evidence="3" type="ORF">HJC23_007310</name>
</gene>
<sequence>MATGDNMNGATGHVSDEPSHPEENRQTTTRKLIIALITFIPAFILLSIINHAVTEILVTPPFDTRPSDIQPSSRAADGESQETQTLPPKIVTKTVYVPPSDADLARLRQEIEASDPLPPADNADAGSSNRVVSAVSSLKSVVGKRNEKLTLLAKESANLKNAHESFIQRFDEDISLATASTNDKNRIATVLNQKLASLQSILSLSELSTVDREALATMFRSAGSDLNELLTSTDKKLFINDDGVLLEALVNGSSPHHNSSECSPSFLLLDGKNVSSEFSILPGAKMKSNAKNKVALVPVGTARESDLYQSVEGIKNILSRRDVNPLEVDANGSLHSPLSQIGTDTIRRQISDTALALKLQRQDHAYQQTELRTQWMSKVESNMPIIAPRFDDGDICANSNLVEHMVASGLESLRKKSDLQSAVRVSLFSAIVNESKDKNADAEKIKFLTHAMKDSYPPKIDYEKKQFPSPPSSKKFRRKSLFYLVDSPLLHIGLARWMNYFVDVISGYNDNIDSLLDWIIGDSGSTFGEIAVDVILRMARLIPYHDEFAKKFKAAGILAGRTRSVLEE</sequence>
<evidence type="ECO:0000256" key="1">
    <source>
        <dbReference type="SAM" id="MobiDB-lite"/>
    </source>
</evidence>
<name>A0ABD3NXT5_9STRA</name>
<feature type="region of interest" description="Disordered" evidence="1">
    <location>
        <begin position="61"/>
        <end position="90"/>
    </location>
</feature>
<dbReference type="EMBL" id="JABMIG020000363">
    <property type="protein sequence ID" value="KAL3780061.1"/>
    <property type="molecule type" value="Genomic_DNA"/>
</dbReference>